<reference evidence="4 5" key="1">
    <citation type="journal article" date="2011" name="Stand. Genomic Sci.">
        <title>Complete genome sequence of Deinococcus maricopensis type strain (LB-34).</title>
        <authorList>
            <person name="Pukall R."/>
            <person name="Zeytun A."/>
            <person name="Lucas S."/>
            <person name="Lapidus A."/>
            <person name="Hammon N."/>
            <person name="Deshpande S."/>
            <person name="Nolan M."/>
            <person name="Cheng J.F."/>
            <person name="Pitluck S."/>
            <person name="Liolios K."/>
            <person name="Pagani I."/>
            <person name="Mikhailova N."/>
            <person name="Ivanova N."/>
            <person name="Mavromatis K."/>
            <person name="Pati A."/>
            <person name="Tapia R."/>
            <person name="Han C."/>
            <person name="Goodwin L."/>
            <person name="Chen A."/>
            <person name="Palaniappan K."/>
            <person name="Land M."/>
            <person name="Hauser L."/>
            <person name="Chang Y.J."/>
            <person name="Jeffries C.D."/>
            <person name="Brambilla E.M."/>
            <person name="Rohde M."/>
            <person name="Goker M."/>
            <person name="Detter J.C."/>
            <person name="Woyke T."/>
            <person name="Bristow J."/>
            <person name="Eisen J.A."/>
            <person name="Markowitz V."/>
            <person name="Hugenholtz P."/>
            <person name="Kyrpides N.C."/>
            <person name="Klenk H.P."/>
        </authorList>
    </citation>
    <scope>NUCLEOTIDE SEQUENCE [LARGE SCALE GENOMIC DNA]</scope>
    <source>
        <strain evidence="5">DSM 21211 / LMG 22137 / NRRL B-23946 / LB-34</strain>
    </source>
</reference>
<keyword evidence="2 4" id="KW-0808">Transferase</keyword>
<dbReference type="EMBL" id="CP002454">
    <property type="protein sequence ID" value="ADV66233.1"/>
    <property type="molecule type" value="Genomic_DNA"/>
</dbReference>
<dbReference type="STRING" id="709986.Deima_0574"/>
<gene>
    <name evidence="4" type="ordered locus">Deima_0574</name>
</gene>
<keyword evidence="5" id="KW-1185">Reference proteome</keyword>
<dbReference type="KEGG" id="dmr:Deima_0574"/>
<evidence type="ECO:0000259" key="3">
    <source>
        <dbReference type="Pfam" id="PF13649"/>
    </source>
</evidence>
<dbReference type="InterPro" id="IPR041698">
    <property type="entry name" value="Methyltransf_25"/>
</dbReference>
<dbReference type="Pfam" id="PF13649">
    <property type="entry name" value="Methyltransf_25"/>
    <property type="match status" value="1"/>
</dbReference>
<dbReference type="SUPFAM" id="SSF53335">
    <property type="entry name" value="S-adenosyl-L-methionine-dependent methyltransferases"/>
    <property type="match status" value="1"/>
</dbReference>
<name>E8U594_DEIML</name>
<evidence type="ECO:0000313" key="4">
    <source>
        <dbReference type="EMBL" id="ADV66233.1"/>
    </source>
</evidence>
<dbReference type="PANTHER" id="PTHR43861:SF1">
    <property type="entry name" value="TRANS-ACONITATE 2-METHYLTRANSFERASE"/>
    <property type="match status" value="1"/>
</dbReference>
<dbReference type="InterPro" id="IPR029063">
    <property type="entry name" value="SAM-dependent_MTases_sf"/>
</dbReference>
<evidence type="ECO:0000256" key="2">
    <source>
        <dbReference type="ARBA" id="ARBA00022679"/>
    </source>
</evidence>
<proteinExistence type="predicted"/>
<dbReference type="GO" id="GO:0008168">
    <property type="term" value="F:methyltransferase activity"/>
    <property type="evidence" value="ECO:0007669"/>
    <property type="project" value="UniProtKB-KW"/>
</dbReference>
<feature type="domain" description="Methyltransferase" evidence="3">
    <location>
        <begin position="44"/>
        <end position="134"/>
    </location>
</feature>
<keyword evidence="1 4" id="KW-0489">Methyltransferase</keyword>
<sequence precursor="true">MQRPPFTALASVYDAIMADIEYDDWAEFVLTYLRAEGVTPRRLLDLACGTGASSAPFAARGLDVTGLDYSADMLRVARERHPHLTFVQGDLRDFQVDGPFELITCIFDSLNNLTDPADLGRALARAHAHLAPGGYLAFDVNTRAGVRDLWEGDTIEGLTETPDGREVHYHWSHHYEPDTELGVVQAFVRVEGDEFVEVHRERGYDQADLDPLLAAAGFAEWTFVEYPDYAPPALDATRVWVFARVAPEGAGA</sequence>
<dbReference type="Proteomes" id="UP000008635">
    <property type="component" value="Chromosome"/>
</dbReference>
<dbReference type="GO" id="GO:0032259">
    <property type="term" value="P:methylation"/>
    <property type="evidence" value="ECO:0007669"/>
    <property type="project" value="UniProtKB-KW"/>
</dbReference>
<dbReference type="RefSeq" id="WP_013555738.1">
    <property type="nucleotide sequence ID" value="NC_014958.1"/>
</dbReference>
<evidence type="ECO:0000313" key="5">
    <source>
        <dbReference type="Proteomes" id="UP000008635"/>
    </source>
</evidence>
<reference evidence="5" key="2">
    <citation type="submission" date="2011-01" db="EMBL/GenBank/DDBJ databases">
        <title>The complete genome of Deinococcus maricopensis DSM 21211.</title>
        <authorList>
            <consortium name="US DOE Joint Genome Institute (JGI-PGF)"/>
            <person name="Lucas S."/>
            <person name="Copeland A."/>
            <person name="Lapidus A."/>
            <person name="Goodwin L."/>
            <person name="Pitluck S."/>
            <person name="Kyrpides N."/>
            <person name="Mavromatis K."/>
            <person name="Pagani I."/>
            <person name="Ivanova N."/>
            <person name="Ovchinnikova G."/>
            <person name="Zeytun A."/>
            <person name="Detter J.C."/>
            <person name="Han C."/>
            <person name="Land M."/>
            <person name="Hauser L."/>
            <person name="Markowitz V."/>
            <person name="Cheng J.-F."/>
            <person name="Hugenholtz P."/>
            <person name="Woyke T."/>
            <person name="Wu D."/>
            <person name="Pukall R."/>
            <person name="Gehrich-Schroeter G."/>
            <person name="Brambilla E."/>
            <person name="Klenk H.-P."/>
            <person name="Eisen J.A."/>
        </authorList>
    </citation>
    <scope>NUCLEOTIDE SEQUENCE [LARGE SCALE GENOMIC DNA]</scope>
    <source>
        <strain evidence="5">DSM 21211 / LMG 22137 / NRRL B-23946 / LB-34</strain>
    </source>
</reference>
<protein>
    <submittedName>
        <fullName evidence="4">Methyltransferase type 11</fullName>
    </submittedName>
</protein>
<dbReference type="Gene3D" id="2.20.25.110">
    <property type="entry name" value="S-adenosyl-L-methionine-dependent methyltransferases"/>
    <property type="match status" value="1"/>
</dbReference>
<dbReference type="Gene3D" id="3.40.50.150">
    <property type="entry name" value="Vaccinia Virus protein VP39"/>
    <property type="match status" value="1"/>
</dbReference>
<dbReference type="OrthoDB" id="9811589at2"/>
<organism evidence="4 5">
    <name type="scientific">Deinococcus maricopensis (strain DSM 21211 / LMG 22137 / NRRL B-23946 / LB-34)</name>
    <dbReference type="NCBI Taxonomy" id="709986"/>
    <lineage>
        <taxon>Bacteria</taxon>
        <taxon>Thermotogati</taxon>
        <taxon>Deinococcota</taxon>
        <taxon>Deinococci</taxon>
        <taxon>Deinococcales</taxon>
        <taxon>Deinococcaceae</taxon>
        <taxon>Deinococcus</taxon>
    </lineage>
</organism>
<dbReference type="eggNOG" id="COG2226">
    <property type="taxonomic scope" value="Bacteria"/>
</dbReference>
<accession>E8U594</accession>
<evidence type="ECO:0000256" key="1">
    <source>
        <dbReference type="ARBA" id="ARBA00022603"/>
    </source>
</evidence>
<dbReference type="AlphaFoldDB" id="E8U594"/>
<dbReference type="PANTHER" id="PTHR43861">
    <property type="entry name" value="TRANS-ACONITATE 2-METHYLTRANSFERASE-RELATED"/>
    <property type="match status" value="1"/>
</dbReference>
<dbReference type="HOGENOM" id="CLU_069129_5_0_0"/>
<dbReference type="CDD" id="cd02440">
    <property type="entry name" value="AdoMet_MTases"/>
    <property type="match status" value="1"/>
</dbReference>